<comment type="catalytic activity">
    <reaction evidence="1">
        <text>ATP + protein L-histidine = ADP + protein N-phospho-L-histidine.</text>
        <dbReference type="EC" id="2.7.13.3"/>
    </reaction>
</comment>
<dbReference type="GO" id="GO:0016301">
    <property type="term" value="F:kinase activity"/>
    <property type="evidence" value="ECO:0007669"/>
    <property type="project" value="UniProtKB-KW"/>
</dbReference>
<evidence type="ECO:0000313" key="12">
    <source>
        <dbReference type="Proteomes" id="UP001623290"/>
    </source>
</evidence>
<keyword evidence="7" id="KW-0067">ATP-binding</keyword>
<keyword evidence="9" id="KW-0472">Membrane</keyword>
<dbReference type="EC" id="2.7.13.3" evidence="2"/>
<keyword evidence="4" id="KW-0808">Transferase</keyword>
<feature type="domain" description="Signal transduction histidine kinase subgroup 2 dimerisation and phosphoacceptor" evidence="10">
    <location>
        <begin position="380"/>
        <end position="452"/>
    </location>
</feature>
<feature type="transmembrane region" description="Helical" evidence="9">
    <location>
        <begin position="291"/>
        <end position="309"/>
    </location>
</feature>
<feature type="compositionally biased region" description="Acidic residues" evidence="8">
    <location>
        <begin position="588"/>
        <end position="598"/>
    </location>
</feature>
<dbReference type="PANTHER" id="PTHR41523">
    <property type="entry name" value="TWO-COMPONENT SYSTEM SENSOR PROTEIN"/>
    <property type="match status" value="1"/>
</dbReference>
<evidence type="ECO:0000256" key="8">
    <source>
        <dbReference type="SAM" id="MobiDB-lite"/>
    </source>
</evidence>
<sequence>MIRKEGSTGSFIDRLGVRLAIFLAVALFPLLLISAIQSNSLLQEARARSEAALMGETLQAVTGETRLLQQAQAEARFLAYTLPPLLGDMDACSAQMRKVVEADPALSLAAFVDKDGQMECSSRSVSYDFSNNKYFQKLLPLDTPNFILNPHGPVSGTAVIGATHPVYDKDGNKLGFVSLSLPHSSLLHRDHENDTLGYDVDNSLMILTFDTSGAVLTSSGDLALTKDYLPAHRALKALAGTNAVTFTARANSGQERVYSVLELLPGQLYAMGSWPAKASISMNPIADVSPILVPGLMWLASLLVAYFAMQKLVIGHIKRLSRALRGFASGSRRVGNLNYAGAPKEIQDLALSYEKMTETILHDEAELEDMIHHQEVLLREVHHRVKNNLQLIASIISMQIRKARSPEAKDLMKGLQERVISLATIHRGLYQTSGLTDITANELLPDIVRQISALATGPERRIDIGCHVDEIRLTPDQAVPLSLLLTEAMTNAMKYAGTVDGSRPDLQISLRKTRKGYACLALENSVDENAPPASPDTSSGLGSQLAQAFVQQLNGDLQSSQENGRYRLTAEFKLAELQEAELRHARDDEDDDEDEEEE</sequence>
<dbReference type="EMBL" id="CP135443">
    <property type="protein sequence ID" value="WRY32600.1"/>
    <property type="molecule type" value="Genomic_DNA"/>
</dbReference>
<evidence type="ECO:0000256" key="5">
    <source>
        <dbReference type="ARBA" id="ARBA00022741"/>
    </source>
</evidence>
<keyword evidence="6 11" id="KW-0418">Kinase</keyword>
<evidence type="ECO:0000256" key="3">
    <source>
        <dbReference type="ARBA" id="ARBA00022553"/>
    </source>
</evidence>
<dbReference type="PANTHER" id="PTHR41523:SF8">
    <property type="entry name" value="ETHYLENE RESPONSE SENSOR PROTEIN"/>
    <property type="match status" value="1"/>
</dbReference>
<dbReference type="Gene3D" id="3.30.450.20">
    <property type="entry name" value="PAS domain"/>
    <property type="match status" value="2"/>
</dbReference>
<reference evidence="11 12" key="1">
    <citation type="submission" date="2023-09" db="EMBL/GenBank/DDBJ databases">
        <title>Thioclava shenzhenensis sp. nov., a multidrug resistant bacteria-antagonizing species isolated from coastal seawater.</title>
        <authorList>
            <person name="Long M."/>
        </authorList>
    </citation>
    <scope>NUCLEOTIDE SEQUENCE [LARGE SCALE GENOMIC DNA]</scope>
    <source>
        <strain evidence="11 12">FTW29</strain>
    </source>
</reference>
<evidence type="ECO:0000256" key="2">
    <source>
        <dbReference type="ARBA" id="ARBA00012438"/>
    </source>
</evidence>
<dbReference type="InterPro" id="IPR036890">
    <property type="entry name" value="HATPase_C_sf"/>
</dbReference>
<dbReference type="Gene3D" id="3.30.565.10">
    <property type="entry name" value="Histidine kinase-like ATPase, C-terminal domain"/>
    <property type="match status" value="1"/>
</dbReference>
<keyword evidence="9" id="KW-1133">Transmembrane helix</keyword>
<dbReference type="Proteomes" id="UP001623290">
    <property type="component" value="Chromosome"/>
</dbReference>
<keyword evidence="9" id="KW-0812">Transmembrane</keyword>
<evidence type="ECO:0000256" key="6">
    <source>
        <dbReference type="ARBA" id="ARBA00022777"/>
    </source>
</evidence>
<dbReference type="Pfam" id="PF07568">
    <property type="entry name" value="HisKA_2"/>
    <property type="match status" value="1"/>
</dbReference>
<keyword evidence="3" id="KW-0597">Phosphoprotein</keyword>
<name>A0ABZ1DV30_9RHOB</name>
<evidence type="ECO:0000256" key="4">
    <source>
        <dbReference type="ARBA" id="ARBA00022679"/>
    </source>
</evidence>
<dbReference type="CDD" id="cd12914">
    <property type="entry name" value="PDC1_DGC_like"/>
    <property type="match status" value="1"/>
</dbReference>
<proteinExistence type="predicted"/>
<evidence type="ECO:0000313" key="11">
    <source>
        <dbReference type="EMBL" id="WRY32600.1"/>
    </source>
</evidence>
<evidence type="ECO:0000256" key="1">
    <source>
        <dbReference type="ARBA" id="ARBA00000085"/>
    </source>
</evidence>
<evidence type="ECO:0000256" key="9">
    <source>
        <dbReference type="SAM" id="Phobius"/>
    </source>
</evidence>
<evidence type="ECO:0000256" key="7">
    <source>
        <dbReference type="ARBA" id="ARBA00022840"/>
    </source>
</evidence>
<dbReference type="RefSeq" id="WP_406720221.1">
    <property type="nucleotide sequence ID" value="NZ_CP135443.1"/>
</dbReference>
<gene>
    <name evidence="11" type="ORF">RPE78_07690</name>
</gene>
<dbReference type="InterPro" id="IPR011495">
    <property type="entry name" value="Sig_transdc_His_kin_sub2_dim/P"/>
</dbReference>
<evidence type="ECO:0000259" key="10">
    <source>
        <dbReference type="Pfam" id="PF07568"/>
    </source>
</evidence>
<keyword evidence="12" id="KW-1185">Reference proteome</keyword>
<protein>
    <recommendedName>
        <fullName evidence="2">histidine kinase</fullName>
        <ecNumber evidence="2">2.7.13.3</ecNumber>
    </recommendedName>
</protein>
<accession>A0ABZ1DV30</accession>
<feature type="transmembrane region" description="Helical" evidence="9">
    <location>
        <begin position="15"/>
        <end position="36"/>
    </location>
</feature>
<keyword evidence="5" id="KW-0547">Nucleotide-binding</keyword>
<feature type="region of interest" description="Disordered" evidence="8">
    <location>
        <begin position="579"/>
        <end position="598"/>
    </location>
</feature>
<organism evidence="11 12">
    <name type="scientific">Thioclava litoralis</name>
    <dbReference type="NCBI Taxonomy" id="3076557"/>
    <lineage>
        <taxon>Bacteria</taxon>
        <taxon>Pseudomonadati</taxon>
        <taxon>Pseudomonadota</taxon>
        <taxon>Alphaproteobacteria</taxon>
        <taxon>Rhodobacterales</taxon>
        <taxon>Paracoccaceae</taxon>
        <taxon>Thioclava</taxon>
    </lineage>
</organism>